<dbReference type="EMBL" id="MU393506">
    <property type="protein sequence ID" value="KAI4863317.1"/>
    <property type="molecule type" value="Genomic_DNA"/>
</dbReference>
<organism evidence="1 2">
    <name type="scientific">Hypoxylon rubiginosum</name>
    <dbReference type="NCBI Taxonomy" id="110542"/>
    <lineage>
        <taxon>Eukaryota</taxon>
        <taxon>Fungi</taxon>
        <taxon>Dikarya</taxon>
        <taxon>Ascomycota</taxon>
        <taxon>Pezizomycotina</taxon>
        <taxon>Sordariomycetes</taxon>
        <taxon>Xylariomycetidae</taxon>
        <taxon>Xylariales</taxon>
        <taxon>Hypoxylaceae</taxon>
        <taxon>Hypoxylon</taxon>
    </lineage>
</organism>
<evidence type="ECO:0000313" key="1">
    <source>
        <dbReference type="EMBL" id="KAI4863317.1"/>
    </source>
</evidence>
<evidence type="ECO:0000313" key="2">
    <source>
        <dbReference type="Proteomes" id="UP001497700"/>
    </source>
</evidence>
<reference evidence="1 2" key="1">
    <citation type="journal article" date="2022" name="New Phytol.">
        <title>Ecological generalism drives hyperdiversity of secondary metabolite gene clusters in xylarialean endophytes.</title>
        <authorList>
            <person name="Franco M.E.E."/>
            <person name="Wisecaver J.H."/>
            <person name="Arnold A.E."/>
            <person name="Ju Y.M."/>
            <person name="Slot J.C."/>
            <person name="Ahrendt S."/>
            <person name="Moore L.P."/>
            <person name="Eastman K.E."/>
            <person name="Scott K."/>
            <person name="Konkel Z."/>
            <person name="Mondo S.J."/>
            <person name="Kuo A."/>
            <person name="Hayes R.D."/>
            <person name="Haridas S."/>
            <person name="Andreopoulos B."/>
            <person name="Riley R."/>
            <person name="LaButti K."/>
            <person name="Pangilinan J."/>
            <person name="Lipzen A."/>
            <person name="Amirebrahimi M."/>
            <person name="Yan J."/>
            <person name="Adam C."/>
            <person name="Keymanesh K."/>
            <person name="Ng V."/>
            <person name="Louie K."/>
            <person name="Northen T."/>
            <person name="Drula E."/>
            <person name="Henrissat B."/>
            <person name="Hsieh H.M."/>
            <person name="Youens-Clark K."/>
            <person name="Lutzoni F."/>
            <person name="Miadlikowska J."/>
            <person name="Eastwood D.C."/>
            <person name="Hamelin R.C."/>
            <person name="Grigoriev I.V."/>
            <person name="U'Ren J.M."/>
        </authorList>
    </citation>
    <scope>NUCLEOTIDE SEQUENCE [LARGE SCALE GENOMIC DNA]</scope>
    <source>
        <strain evidence="1 2">CBS 119005</strain>
    </source>
</reference>
<keyword evidence="2" id="KW-1185">Reference proteome</keyword>
<accession>A0ACB9YV77</accession>
<dbReference type="Proteomes" id="UP001497700">
    <property type="component" value="Unassembled WGS sequence"/>
</dbReference>
<sequence>MDFLRDALHDVKEHLKGDDDEHESHEQEQQQEQQQEQHDNSGPGHQQTVNTNNRFQSFSPETSGAVKWYVDGASYFYAVSLALEEARESVYILDWWLSPELYLRRPPSRNEQYRLDNMLKAAAERGVEVCIIVYKEVTQALTLDSAHTKHHLEELHPNIKVFRHPDHLPTDRQKLENAFAGLSLDTLKLNDFSLAKTSGDALKELYGSFGDTVLYWAHHEKLCVVDGRIAFMGGLDMCFGRYDTNSHPIADAHPGNLDAIVFPGQDFNNARVYDFEGVDNWDHNKLDRTKSSRMGWSDIAISLKGPIVSSLIAHFTDRWNFIYSEKYGKREEGKYQMISFSSPAEGSREEGGHNYFGDMEGRFNRGMRHFVGGGDEEYQEPRDDYDRSGEAKIQLCRSCCEWSAGHPTEHSIANAYINAIENAQHFVYIENQFFITATSEEQRPVENMIGASIVSRIVRAHNNNEDFRVTVLMPAVPAFAGDLHSDGALGTRAIMEFQYNSINRGGHSIIESLQQQGVDDWRRYIGFYNLRSYDRINTSATMQQAEQESGVPYEQARRDIDERVGGYPYRRENEGGEYGDTEYGRGEYDGGEDRRDEYSRDDSGRGDSYERYQSAAANVEDKTWDTVSSCYMENGPDIRTAPWSGSEEAELGAFVSEELYIHSKVLIADDRLVICGSANLNDRSQLGTHDSEIAVVIEDPTPVESAMNGQPFTASRFASSLRRQLYRKHLGLLPDQPCDRPDANWTPVDRDPQRYDWGSASDRLVEDPMSGDFWTLWTETARTNTDVFSKVFHPVPNDAVRTWEQYEDFFTRHFVIPGGDDDDKDEDKKKEEEEENRRQGKVPYGHVVRDEFPGGVAEVKEWLSRVRGTLVEMPLEFLIEVEDLAKDGLSLNAFTDEIYT</sequence>
<protein>
    <submittedName>
        <fullName evidence="1">Phospholipase D/nuclease</fullName>
    </submittedName>
</protein>
<proteinExistence type="predicted"/>
<gene>
    <name evidence="1" type="ORF">F4820DRAFT_427310</name>
</gene>
<name>A0ACB9YV77_9PEZI</name>
<comment type="caution">
    <text evidence="1">The sequence shown here is derived from an EMBL/GenBank/DDBJ whole genome shotgun (WGS) entry which is preliminary data.</text>
</comment>